<keyword evidence="5" id="KW-1185">Reference proteome</keyword>
<accession>A0A5C4RNB3</accession>
<dbReference type="Pfam" id="PF14559">
    <property type="entry name" value="TPR_19"/>
    <property type="match status" value="1"/>
</dbReference>
<gene>
    <name evidence="4" type="ORF">E1B00_15235</name>
</gene>
<dbReference type="InterPro" id="IPR011990">
    <property type="entry name" value="TPR-like_helical_dom_sf"/>
</dbReference>
<dbReference type="PROSITE" id="PS50005">
    <property type="entry name" value="TPR"/>
    <property type="match status" value="1"/>
</dbReference>
<feature type="region of interest" description="Disordered" evidence="2">
    <location>
        <begin position="381"/>
        <end position="407"/>
    </location>
</feature>
<dbReference type="Proteomes" id="UP000305760">
    <property type="component" value="Unassembled WGS sequence"/>
</dbReference>
<dbReference type="EMBL" id="SMDR01000005">
    <property type="protein sequence ID" value="TNJ32746.1"/>
    <property type="molecule type" value="Genomic_DNA"/>
</dbReference>
<keyword evidence="3" id="KW-1133">Transmembrane helix</keyword>
<feature type="region of interest" description="Disordered" evidence="2">
    <location>
        <begin position="20"/>
        <end position="43"/>
    </location>
</feature>
<feature type="transmembrane region" description="Helical" evidence="3">
    <location>
        <begin position="66"/>
        <end position="88"/>
    </location>
</feature>
<evidence type="ECO:0000256" key="3">
    <source>
        <dbReference type="SAM" id="Phobius"/>
    </source>
</evidence>
<dbReference type="InterPro" id="IPR019734">
    <property type="entry name" value="TPR_rpt"/>
</dbReference>
<feature type="compositionally biased region" description="Polar residues" evidence="2">
    <location>
        <begin position="34"/>
        <end position="43"/>
    </location>
</feature>
<sequence>MTVRQAPGRPEWGRCAVLEGFGPPQGRPRHDQNENVMSPNPLDSSARWLRRAGNGYRKLPNVAQKVVLAAIALPMFALAGVGIGASLLGDDAPESPAQATASGSVAGGTTMLHGATGVLTHDLDQTLEEIGEAGPRVQGAPTYSPEYTARATALMQALPKDKDGNPDWAKVDMQEYTRQVAELGPPEEAQVPSGPVEFEALDLDEALELIAGKIDEASEIGDVLEAIRDSEQGDQPKMLISHSMVLMTAGDPWGAAANLLVAHEVDEDDATPLVNLAAIANSQNLPAVSLALLDAAAELDIGDDDSPVGMRERAALLNNRGHARVLLRDYAAAEAPLREALAMNPEMSEAARNLTHVLLKQGKDDEARQLVPRAVWRLRGNPAQPVPVQDRDQATTAPAQAPPTGTPEQIAQWVQSPFLERNDGSTSLPLWIALDLSKRGQIAWPEVLYPKADASYAGYFPQASANYVAAREAAEALQQAQAGPMRALVVRRMTLGEVIQQLIQVKATSQWSLEPIDTEMHPLKAWKENLILDAPFETRFQALDVAQAEYQMELAADTLNERYGKQSVCPAGSTPEECCAINRREIYRNINDMTPIAREYEDQMRVFFRDAYGLSTAIASNLSPGGWHDVARLGIEEQVMRHHVRVQQEIAFAFTHAAPSGGACYGPIGNPDGDVPELAVEVPACSATSQWGSGKWAFSENFSVEATCGKIKFVAEVNVIGTKKLKFGKGGELGADIGMHAEIEFSMEGTVTIFAGPKATAAGKIGEFGGDFGVKDGIYAVIGKDGVQDVGMRVVVGGGVAAGPLGGTHDVETMDFSFVSAL</sequence>
<reference evidence="4 5" key="1">
    <citation type="submission" date="2019-03" db="EMBL/GenBank/DDBJ databases">
        <title>Arenimonas daejeonensis sp. nov., isolated from compost.</title>
        <authorList>
            <person name="Jeon C.O."/>
        </authorList>
    </citation>
    <scope>NUCLEOTIDE SEQUENCE [LARGE SCALE GENOMIC DNA]</scope>
    <source>
        <strain evidence="4 5">R29</strain>
    </source>
</reference>
<proteinExistence type="predicted"/>
<name>A0A5C4RNB3_9GAMM</name>
<keyword evidence="1" id="KW-0802">TPR repeat</keyword>
<dbReference type="AlphaFoldDB" id="A0A5C4RNB3"/>
<comment type="caution">
    <text evidence="4">The sequence shown here is derived from an EMBL/GenBank/DDBJ whole genome shotgun (WGS) entry which is preliminary data.</text>
</comment>
<protein>
    <submittedName>
        <fullName evidence="4">Tetratricopeptide repeat protein</fullName>
    </submittedName>
</protein>
<evidence type="ECO:0000313" key="5">
    <source>
        <dbReference type="Proteomes" id="UP000305760"/>
    </source>
</evidence>
<organism evidence="4 5">
    <name type="scientific">Arenimonas terrae</name>
    <dbReference type="NCBI Taxonomy" id="2546226"/>
    <lineage>
        <taxon>Bacteria</taxon>
        <taxon>Pseudomonadati</taxon>
        <taxon>Pseudomonadota</taxon>
        <taxon>Gammaproteobacteria</taxon>
        <taxon>Lysobacterales</taxon>
        <taxon>Lysobacteraceae</taxon>
        <taxon>Arenimonas</taxon>
    </lineage>
</organism>
<feature type="repeat" description="TPR" evidence="1">
    <location>
        <begin position="314"/>
        <end position="347"/>
    </location>
</feature>
<evidence type="ECO:0000313" key="4">
    <source>
        <dbReference type="EMBL" id="TNJ32746.1"/>
    </source>
</evidence>
<dbReference type="Gene3D" id="1.25.40.10">
    <property type="entry name" value="Tetratricopeptide repeat domain"/>
    <property type="match status" value="1"/>
</dbReference>
<evidence type="ECO:0000256" key="1">
    <source>
        <dbReference type="PROSITE-ProRule" id="PRU00339"/>
    </source>
</evidence>
<keyword evidence="3" id="KW-0812">Transmembrane</keyword>
<dbReference type="OrthoDB" id="5964994at2"/>
<keyword evidence="3" id="KW-0472">Membrane</keyword>
<evidence type="ECO:0000256" key="2">
    <source>
        <dbReference type="SAM" id="MobiDB-lite"/>
    </source>
</evidence>
<dbReference type="SUPFAM" id="SSF48452">
    <property type="entry name" value="TPR-like"/>
    <property type="match status" value="1"/>
</dbReference>